<evidence type="ECO:0000256" key="9">
    <source>
        <dbReference type="ARBA" id="ARBA00023170"/>
    </source>
</evidence>
<dbReference type="Proteomes" id="UP000807504">
    <property type="component" value="Unassembled WGS sequence"/>
</dbReference>
<evidence type="ECO:0000256" key="6">
    <source>
        <dbReference type="ARBA" id="ARBA00022989"/>
    </source>
</evidence>
<dbReference type="InterPro" id="IPR000488">
    <property type="entry name" value="Death_dom"/>
</dbReference>
<gene>
    <name evidence="16" type="ORF">HNY73_011791</name>
</gene>
<keyword evidence="11 12" id="KW-0393">Immunoglobulin domain</keyword>
<keyword evidence="5 12" id="KW-0732">Signal</keyword>
<evidence type="ECO:0000313" key="16">
    <source>
        <dbReference type="EMBL" id="KAF8781391.1"/>
    </source>
</evidence>
<evidence type="ECO:0000313" key="17">
    <source>
        <dbReference type="Proteomes" id="UP000807504"/>
    </source>
</evidence>
<feature type="compositionally biased region" description="Polar residues" evidence="13">
    <location>
        <begin position="324"/>
        <end position="337"/>
    </location>
</feature>
<dbReference type="Pfam" id="PF00791">
    <property type="entry name" value="ZU5"/>
    <property type="match status" value="1"/>
</dbReference>
<dbReference type="Gene3D" id="2.60.40.10">
    <property type="entry name" value="Immunoglobulins"/>
    <property type="match status" value="1"/>
</dbReference>
<evidence type="ECO:0000256" key="11">
    <source>
        <dbReference type="ARBA" id="ARBA00023319"/>
    </source>
</evidence>
<keyword evidence="6 12" id="KW-1133">Transmembrane helix</keyword>
<name>A0A8T0EUF4_ARGBR</name>
<dbReference type="Pfam" id="PF25609">
    <property type="entry name" value="Unc5_NetrinR_N"/>
    <property type="match status" value="1"/>
</dbReference>
<feature type="domain" description="ZU5" evidence="15">
    <location>
        <begin position="386"/>
        <end position="534"/>
    </location>
</feature>
<keyword evidence="8" id="KW-1015">Disulfide bond</keyword>
<comment type="function">
    <text evidence="12">Receptor for netrin required for axon guidance. Mediates axon repulsion of neuronal growth cones in the developing nervous system upon ligand binding.</text>
</comment>
<dbReference type="InterPro" id="IPR037936">
    <property type="entry name" value="UNC5A-D"/>
</dbReference>
<evidence type="ECO:0000256" key="8">
    <source>
        <dbReference type="ARBA" id="ARBA00023157"/>
    </source>
</evidence>
<dbReference type="InterPro" id="IPR000906">
    <property type="entry name" value="ZU5_dom"/>
</dbReference>
<dbReference type="GO" id="GO:0005042">
    <property type="term" value="F:netrin receptor activity"/>
    <property type="evidence" value="ECO:0007669"/>
    <property type="project" value="UniProtKB-UniRule"/>
</dbReference>
<dbReference type="PROSITE" id="PS51145">
    <property type="entry name" value="ZU5"/>
    <property type="match status" value="1"/>
</dbReference>
<evidence type="ECO:0000256" key="12">
    <source>
        <dbReference type="RuleBase" id="RU367033"/>
    </source>
</evidence>
<dbReference type="Pfam" id="PF00531">
    <property type="entry name" value="Death"/>
    <property type="match status" value="1"/>
</dbReference>
<dbReference type="FunFam" id="2.60.220.30:FF:000003">
    <property type="entry name" value="Unc-5 netrin receptor C"/>
    <property type="match status" value="1"/>
</dbReference>
<dbReference type="SMART" id="SM00005">
    <property type="entry name" value="DEATH"/>
    <property type="match status" value="1"/>
</dbReference>
<dbReference type="Gene3D" id="2.20.100.10">
    <property type="entry name" value="Thrombospondin type-1 (TSP1) repeat"/>
    <property type="match status" value="1"/>
</dbReference>
<protein>
    <recommendedName>
        <fullName evidence="12">Netrin receptor UNC5</fullName>
    </recommendedName>
</protein>
<reference evidence="16" key="1">
    <citation type="journal article" date="2020" name="bioRxiv">
        <title>Chromosome-level reference genome of the European wasp spider Argiope bruennichi: a resource for studies on range expansion and evolutionary adaptation.</title>
        <authorList>
            <person name="Sheffer M.M."/>
            <person name="Hoppe A."/>
            <person name="Krehenwinkel H."/>
            <person name="Uhl G."/>
            <person name="Kuss A.W."/>
            <person name="Jensen L."/>
            <person name="Jensen C."/>
            <person name="Gillespie R.G."/>
            <person name="Hoff K.J."/>
            <person name="Prost S."/>
        </authorList>
    </citation>
    <scope>NUCLEOTIDE SEQUENCE</scope>
</reference>
<evidence type="ECO:0000256" key="10">
    <source>
        <dbReference type="ARBA" id="ARBA00023180"/>
    </source>
</evidence>
<feature type="compositionally biased region" description="Low complexity" evidence="13">
    <location>
        <begin position="339"/>
        <end position="362"/>
    </location>
</feature>
<dbReference type="SMART" id="SM00218">
    <property type="entry name" value="ZU5"/>
    <property type="match status" value="1"/>
</dbReference>
<evidence type="ECO:0000256" key="13">
    <source>
        <dbReference type="SAM" id="MobiDB-lite"/>
    </source>
</evidence>
<dbReference type="InterPro" id="IPR036383">
    <property type="entry name" value="TSP1_rpt_sf"/>
</dbReference>
<dbReference type="PANTHER" id="PTHR12582">
    <property type="entry name" value="NETRIN RECEPTOR UNC5"/>
    <property type="match status" value="1"/>
</dbReference>
<sequence>MYPVKNALFLPSGFVMVLVLTVVSAGQDGGFLLDPLPTEDPEPSTTPVFLEEPQDSYVIRNKPATLSCKARHALQVYFECNGRLAENRQHSVQQYVNPMTGVRQVEVSVDVTRGDVEKILAGDVYSCYCFAWSSTGRIRSRKAIITLASVDGRWTSWSSWSSCGPDCRHHRRRSCTNPTPSNGGRYCPGKDVSTSNCTGGLCKLGREKEPALSYGTEADEEATPAETEADVALYVGVFVAVAVFIVVVIAMVMLVRRIKGRDPCMYRGAGTEVIPVQPDLTQTALGNGVQMNGGFGEKLVTPLLSHHFPIPPSPAQSRAPLLDQQHQQRSLTPSSTGKPPHSGSCPSVVSSASTVSHPSTLSDTETPSGRHSVTSAALPPNLDIECVAWGTVTKTGGRISIPGSGITLTIPPGAIKKGANVEVYIAVLREDKDRPRLSDKETILSPVVLCGPFGVLLKKSAIITFQHCALLNSGNWKISVQASESGTEEENPEWKSVVTLGNETINTPLYCQLDGRQCHVVTDHLCRYALVGETEEGGGWAVKSLALAAFAPALYSAVDYNIRVYCVEDTKAALQGVMQVEQRLGGKLLDRPKSMPFQDGGANLCLCLEDVAQGWRCKPGANYQEIPFQHVWNGRQNNLHCSFTLENVDRSQKVRCHILVYQRGIQAHRQMLKVNPQDIREKNNVPSPTLTWSGQPLGSTVTANDNGSPLVALDQPIAGFRLTQQARKQLRTFLDPPNLNGNDWRRLAQELQVDRYINYFATKPSPTEHILDLWEARHRDSSAITDLLNILRMMGREDAAMVLEKEAGSWLSFAAIRTVVKEDIKASCAELVYGTTLQLPSDVIETSIIPPSDDIFVDRLRNAIRELNPVVTSAHGKTKFFVNSSLETCLHVFLRIDNVKPLFCQSYIGPHKVLERTQKNFTIELNGRTSTVSIDRFKPAHLIPTCEEQTPILSAEKTVSGANFRSDKQQSDDPTAPDKTVASRSGRRVHFPSKLSTYITY</sequence>
<dbReference type="FunFam" id="2.60.40.10:FF:000037">
    <property type="entry name" value="Unc-5 netrin receptor C"/>
    <property type="match status" value="1"/>
</dbReference>
<evidence type="ECO:0000256" key="4">
    <source>
        <dbReference type="ARBA" id="ARBA00022692"/>
    </source>
</evidence>
<dbReference type="InterPro" id="IPR033772">
    <property type="entry name" value="UPA"/>
</dbReference>
<dbReference type="SMART" id="SM00209">
    <property type="entry name" value="TSP1"/>
    <property type="match status" value="1"/>
</dbReference>
<accession>A0A8T0EUF4</accession>
<proteinExistence type="inferred from homology"/>
<dbReference type="GO" id="GO:0005886">
    <property type="term" value="C:plasma membrane"/>
    <property type="evidence" value="ECO:0007669"/>
    <property type="project" value="UniProtKB-SubCell"/>
</dbReference>
<dbReference type="FunFam" id="1.10.533.10:FF:000092">
    <property type="entry name" value="Netrin receptor unc-5"/>
    <property type="match status" value="1"/>
</dbReference>
<feature type="transmembrane region" description="Helical" evidence="12">
    <location>
        <begin position="231"/>
        <end position="255"/>
    </location>
</feature>
<feature type="chain" id="PRO_5035968853" description="Netrin receptor UNC5" evidence="12">
    <location>
        <begin position="26"/>
        <end position="1001"/>
    </location>
</feature>
<comment type="similarity">
    <text evidence="2 12">Belongs to the unc-5 family.</text>
</comment>
<evidence type="ECO:0000256" key="5">
    <source>
        <dbReference type="ARBA" id="ARBA00022729"/>
    </source>
</evidence>
<dbReference type="PROSITE" id="PS50017">
    <property type="entry name" value="DEATH_DOMAIN"/>
    <property type="match status" value="1"/>
</dbReference>
<keyword evidence="10" id="KW-0325">Glycoprotein</keyword>
<dbReference type="InterPro" id="IPR000884">
    <property type="entry name" value="TSP1_rpt"/>
</dbReference>
<dbReference type="CDD" id="cd08781">
    <property type="entry name" value="Death_UNC5-like"/>
    <property type="match status" value="1"/>
</dbReference>
<dbReference type="Gene3D" id="2.60.220.30">
    <property type="match status" value="1"/>
</dbReference>
<dbReference type="InterPro" id="IPR013783">
    <property type="entry name" value="Ig-like_fold"/>
</dbReference>
<keyword evidence="3 12" id="KW-0217">Developmental protein</keyword>
<evidence type="ECO:0000259" key="15">
    <source>
        <dbReference type="PROSITE" id="PS51145"/>
    </source>
</evidence>
<dbReference type="AlphaFoldDB" id="A0A8T0EUF4"/>
<feature type="region of interest" description="Disordered" evidence="13">
    <location>
        <begin position="961"/>
        <end position="986"/>
    </location>
</feature>
<keyword evidence="9 12" id="KW-0675">Receptor</keyword>
<feature type="region of interest" description="Disordered" evidence="13">
    <location>
        <begin position="306"/>
        <end position="376"/>
    </location>
</feature>
<keyword evidence="7 12" id="KW-0472">Membrane</keyword>
<dbReference type="FunFam" id="2.20.100.10:FF:000002">
    <property type="entry name" value="Unc-5 netrin receptor C"/>
    <property type="match status" value="1"/>
</dbReference>
<organism evidence="16 17">
    <name type="scientific">Argiope bruennichi</name>
    <name type="common">Wasp spider</name>
    <name type="synonym">Aranea bruennichi</name>
    <dbReference type="NCBI Taxonomy" id="94029"/>
    <lineage>
        <taxon>Eukaryota</taxon>
        <taxon>Metazoa</taxon>
        <taxon>Ecdysozoa</taxon>
        <taxon>Arthropoda</taxon>
        <taxon>Chelicerata</taxon>
        <taxon>Arachnida</taxon>
        <taxon>Araneae</taxon>
        <taxon>Araneomorphae</taxon>
        <taxon>Entelegynae</taxon>
        <taxon>Araneoidea</taxon>
        <taxon>Araneidae</taxon>
        <taxon>Argiope</taxon>
    </lineage>
</organism>
<feature type="signal peptide" evidence="12">
    <location>
        <begin position="1"/>
        <end position="25"/>
    </location>
</feature>
<dbReference type="InterPro" id="IPR011029">
    <property type="entry name" value="DEATH-like_dom_sf"/>
</dbReference>
<keyword evidence="17" id="KW-1185">Reference proteome</keyword>
<evidence type="ECO:0000259" key="14">
    <source>
        <dbReference type="PROSITE" id="PS50017"/>
    </source>
</evidence>
<feature type="compositionally biased region" description="Polar residues" evidence="13">
    <location>
        <begin position="363"/>
        <end position="375"/>
    </location>
</feature>
<dbReference type="PROSITE" id="PS50092">
    <property type="entry name" value="TSP1"/>
    <property type="match status" value="1"/>
</dbReference>
<evidence type="ECO:0000256" key="7">
    <source>
        <dbReference type="ARBA" id="ARBA00023136"/>
    </source>
</evidence>
<feature type="domain" description="Death" evidence="14">
    <location>
        <begin position="741"/>
        <end position="807"/>
    </location>
</feature>
<dbReference type="EMBL" id="JABXBU010001863">
    <property type="protein sequence ID" value="KAF8781391.1"/>
    <property type="molecule type" value="Genomic_DNA"/>
</dbReference>
<reference evidence="16" key="2">
    <citation type="submission" date="2020-06" db="EMBL/GenBank/DDBJ databases">
        <authorList>
            <person name="Sheffer M."/>
        </authorList>
    </citation>
    <scope>NUCLEOTIDE SEQUENCE</scope>
</reference>
<comment type="caution">
    <text evidence="16">The sequence shown here is derived from an EMBL/GenBank/DDBJ whole genome shotgun (WGS) entry which is preliminary data.</text>
</comment>
<keyword evidence="4 12" id="KW-0812">Transmembrane</keyword>
<dbReference type="Gene3D" id="1.10.533.10">
    <property type="entry name" value="Death Domain, Fas"/>
    <property type="match status" value="1"/>
</dbReference>
<comment type="subcellular location">
    <subcellularLocation>
        <location evidence="12">Cell membrane</location>
        <topology evidence="12">Single-pass type I membrane protein</topology>
    </subcellularLocation>
    <subcellularLocation>
        <location evidence="1">Membrane</location>
        <topology evidence="1">Single-pass type I membrane protein</topology>
    </subcellularLocation>
</comment>
<dbReference type="Pfam" id="PF17217">
    <property type="entry name" value="UPA"/>
    <property type="match status" value="1"/>
</dbReference>
<dbReference type="InterPro" id="IPR057755">
    <property type="entry name" value="UNC5A-D-like_N"/>
</dbReference>
<evidence type="ECO:0000256" key="1">
    <source>
        <dbReference type="ARBA" id="ARBA00004479"/>
    </source>
</evidence>
<evidence type="ECO:0000256" key="2">
    <source>
        <dbReference type="ARBA" id="ARBA00009844"/>
    </source>
</evidence>
<dbReference type="GO" id="GO:0008045">
    <property type="term" value="P:motor neuron axon guidance"/>
    <property type="evidence" value="ECO:0007669"/>
    <property type="project" value="TreeGrafter"/>
</dbReference>
<dbReference type="SUPFAM" id="SSF82895">
    <property type="entry name" value="TSP-1 type 1 repeat"/>
    <property type="match status" value="1"/>
</dbReference>
<dbReference type="SUPFAM" id="SSF47986">
    <property type="entry name" value="DEATH domain"/>
    <property type="match status" value="1"/>
</dbReference>
<dbReference type="PANTHER" id="PTHR12582:SF47">
    <property type="entry name" value="NETRIN RECEPTOR UNC-5"/>
    <property type="match status" value="1"/>
</dbReference>
<evidence type="ECO:0000256" key="3">
    <source>
        <dbReference type="ARBA" id="ARBA00022473"/>
    </source>
</evidence>